<dbReference type="GO" id="GO:0003677">
    <property type="term" value="F:DNA binding"/>
    <property type="evidence" value="ECO:0007669"/>
    <property type="project" value="UniProtKB-KW"/>
</dbReference>
<feature type="region of interest" description="Disordered" evidence="4">
    <location>
        <begin position="1"/>
        <end position="20"/>
    </location>
</feature>
<name>A0A561BV93_9ACTN</name>
<dbReference type="Gene3D" id="1.10.10.10">
    <property type="entry name" value="Winged helix-like DNA-binding domain superfamily/Winged helix DNA-binding domain"/>
    <property type="match status" value="1"/>
</dbReference>
<dbReference type="PANTHER" id="PTHR33154">
    <property type="entry name" value="TRANSCRIPTIONAL REGULATOR, ARSR FAMILY"/>
    <property type="match status" value="1"/>
</dbReference>
<gene>
    <name evidence="6" type="ORF">FB561_3881</name>
</gene>
<keyword evidence="7" id="KW-1185">Reference proteome</keyword>
<keyword evidence="1" id="KW-0805">Transcription regulation</keyword>
<sequence>MTNRPDPPPSAATGDSGETGAVLAALADPTRRQVVALLAERGAATATSLARELPVTRQAVVQHLAVLKQAGVVRSEKSGRDVLFELEPASLTGAARWMDAVAARWDQRLATLKAMVEHDARETAG</sequence>
<dbReference type="InterPro" id="IPR001845">
    <property type="entry name" value="HTH_ArsR_DNA-bd_dom"/>
</dbReference>
<evidence type="ECO:0000256" key="4">
    <source>
        <dbReference type="SAM" id="MobiDB-lite"/>
    </source>
</evidence>
<protein>
    <submittedName>
        <fullName evidence="6">ArsR family transcriptional regulator</fullName>
    </submittedName>
</protein>
<dbReference type="InterPro" id="IPR011991">
    <property type="entry name" value="ArsR-like_HTH"/>
</dbReference>
<dbReference type="InterPro" id="IPR036390">
    <property type="entry name" value="WH_DNA-bd_sf"/>
</dbReference>
<dbReference type="EMBL" id="VIVK01000001">
    <property type="protein sequence ID" value="TWD82741.1"/>
    <property type="molecule type" value="Genomic_DNA"/>
</dbReference>
<reference evidence="6 7" key="1">
    <citation type="submission" date="2019-06" db="EMBL/GenBank/DDBJ databases">
        <title>Sequencing the genomes of 1000 actinobacteria strains.</title>
        <authorList>
            <person name="Klenk H.-P."/>
        </authorList>
    </citation>
    <scope>NUCLEOTIDE SEQUENCE [LARGE SCALE GENOMIC DNA]</scope>
    <source>
        <strain evidence="6 7">DSM 24683</strain>
    </source>
</reference>
<dbReference type="PRINTS" id="PR00778">
    <property type="entry name" value="HTHARSR"/>
</dbReference>
<dbReference type="GO" id="GO:0003700">
    <property type="term" value="F:DNA-binding transcription factor activity"/>
    <property type="evidence" value="ECO:0007669"/>
    <property type="project" value="InterPro"/>
</dbReference>
<keyword evidence="2" id="KW-0238">DNA-binding</keyword>
<dbReference type="Pfam" id="PF12840">
    <property type="entry name" value="HTH_20"/>
    <property type="match status" value="1"/>
</dbReference>
<accession>A0A561BV93</accession>
<keyword evidence="3" id="KW-0804">Transcription</keyword>
<evidence type="ECO:0000256" key="3">
    <source>
        <dbReference type="ARBA" id="ARBA00023163"/>
    </source>
</evidence>
<dbReference type="InterPro" id="IPR006311">
    <property type="entry name" value="TAT_signal"/>
</dbReference>
<evidence type="ECO:0000256" key="2">
    <source>
        <dbReference type="ARBA" id="ARBA00023125"/>
    </source>
</evidence>
<organism evidence="6 7">
    <name type="scientific">Kribbella amoyensis</name>
    <dbReference type="NCBI Taxonomy" id="996641"/>
    <lineage>
        <taxon>Bacteria</taxon>
        <taxon>Bacillati</taxon>
        <taxon>Actinomycetota</taxon>
        <taxon>Actinomycetes</taxon>
        <taxon>Propionibacteriales</taxon>
        <taxon>Kribbellaceae</taxon>
        <taxon>Kribbella</taxon>
    </lineage>
</organism>
<dbReference type="CDD" id="cd00090">
    <property type="entry name" value="HTH_ARSR"/>
    <property type="match status" value="1"/>
</dbReference>
<dbReference type="Proteomes" id="UP000318380">
    <property type="component" value="Unassembled WGS sequence"/>
</dbReference>
<dbReference type="RefSeq" id="WP_170284712.1">
    <property type="nucleotide sequence ID" value="NZ_VIVK01000001.1"/>
</dbReference>
<dbReference type="SUPFAM" id="SSF46785">
    <property type="entry name" value="Winged helix' DNA-binding domain"/>
    <property type="match status" value="1"/>
</dbReference>
<dbReference type="NCBIfam" id="NF033788">
    <property type="entry name" value="HTH_metalloreg"/>
    <property type="match status" value="1"/>
</dbReference>
<feature type="domain" description="HTH arsR-type" evidence="5">
    <location>
        <begin position="11"/>
        <end position="106"/>
    </location>
</feature>
<dbReference type="AlphaFoldDB" id="A0A561BV93"/>
<dbReference type="InterPro" id="IPR051081">
    <property type="entry name" value="HTH_MetalResp_TranReg"/>
</dbReference>
<proteinExistence type="predicted"/>
<evidence type="ECO:0000256" key="1">
    <source>
        <dbReference type="ARBA" id="ARBA00023015"/>
    </source>
</evidence>
<comment type="caution">
    <text evidence="6">The sequence shown here is derived from an EMBL/GenBank/DDBJ whole genome shotgun (WGS) entry which is preliminary data.</text>
</comment>
<evidence type="ECO:0000259" key="5">
    <source>
        <dbReference type="PROSITE" id="PS50987"/>
    </source>
</evidence>
<evidence type="ECO:0000313" key="7">
    <source>
        <dbReference type="Proteomes" id="UP000318380"/>
    </source>
</evidence>
<dbReference type="PROSITE" id="PS50987">
    <property type="entry name" value="HTH_ARSR_2"/>
    <property type="match status" value="1"/>
</dbReference>
<dbReference type="SMART" id="SM00418">
    <property type="entry name" value="HTH_ARSR"/>
    <property type="match status" value="1"/>
</dbReference>
<feature type="compositionally biased region" description="Pro residues" evidence="4">
    <location>
        <begin position="1"/>
        <end position="10"/>
    </location>
</feature>
<dbReference type="PROSITE" id="PS51318">
    <property type="entry name" value="TAT"/>
    <property type="match status" value="1"/>
</dbReference>
<evidence type="ECO:0000313" key="6">
    <source>
        <dbReference type="EMBL" id="TWD82741.1"/>
    </source>
</evidence>
<dbReference type="PANTHER" id="PTHR33154:SF33">
    <property type="entry name" value="TRANSCRIPTIONAL REPRESSOR SDPR"/>
    <property type="match status" value="1"/>
</dbReference>
<dbReference type="InterPro" id="IPR036388">
    <property type="entry name" value="WH-like_DNA-bd_sf"/>
</dbReference>